<evidence type="ECO:0000313" key="4">
    <source>
        <dbReference type="Proteomes" id="UP000710440"/>
    </source>
</evidence>
<gene>
    <name evidence="3" type="ORF">Aspvir_009677</name>
</gene>
<feature type="transmembrane region" description="Helical" evidence="1">
    <location>
        <begin position="141"/>
        <end position="158"/>
    </location>
</feature>
<keyword evidence="1" id="KW-0472">Membrane</keyword>
<organism evidence="3 4">
    <name type="scientific">Aspergillus viridinutans</name>
    <dbReference type="NCBI Taxonomy" id="75553"/>
    <lineage>
        <taxon>Eukaryota</taxon>
        <taxon>Fungi</taxon>
        <taxon>Dikarya</taxon>
        <taxon>Ascomycota</taxon>
        <taxon>Pezizomycotina</taxon>
        <taxon>Eurotiomycetes</taxon>
        <taxon>Eurotiomycetidae</taxon>
        <taxon>Eurotiales</taxon>
        <taxon>Aspergillaceae</taxon>
        <taxon>Aspergillus</taxon>
        <taxon>Aspergillus subgen. Fumigati</taxon>
    </lineage>
</organism>
<evidence type="ECO:0000256" key="1">
    <source>
        <dbReference type="SAM" id="Phobius"/>
    </source>
</evidence>
<feature type="signal peptide" evidence="2">
    <location>
        <begin position="1"/>
        <end position="18"/>
    </location>
</feature>
<keyword evidence="1" id="KW-0812">Transmembrane</keyword>
<dbReference type="RefSeq" id="XP_043128750.1">
    <property type="nucleotide sequence ID" value="XM_043272815.1"/>
</dbReference>
<evidence type="ECO:0000313" key="3">
    <source>
        <dbReference type="EMBL" id="GIK05564.1"/>
    </source>
</evidence>
<reference evidence="3 4" key="1">
    <citation type="submission" date="2021-02" db="EMBL/GenBank/DDBJ databases">
        <title>Pan-genome distribution and transcriptional activeness of fungal secondary metabolism genes in Aspergillus section Fumigati.</title>
        <authorList>
            <person name="Takahashi H."/>
            <person name="Umemura M."/>
            <person name="Ninomiya A."/>
            <person name="Kusuya Y."/>
            <person name="Urayama S."/>
            <person name="Shimizu M."/>
            <person name="Watanabe A."/>
            <person name="Kamei K."/>
            <person name="Yaguchi T."/>
            <person name="Hagiwara D."/>
        </authorList>
    </citation>
    <scope>NUCLEOTIDE SEQUENCE [LARGE SCALE GENOMIC DNA]</scope>
    <source>
        <strain evidence="3 4">IFM 47045</strain>
    </source>
</reference>
<protein>
    <submittedName>
        <fullName evidence="3">Uncharacterized protein</fullName>
    </submittedName>
</protein>
<dbReference type="OrthoDB" id="5422688at2759"/>
<name>A0A9P3F572_ASPVI</name>
<keyword evidence="2" id="KW-0732">Signal</keyword>
<feature type="transmembrane region" description="Helical" evidence="1">
    <location>
        <begin position="276"/>
        <end position="294"/>
    </location>
</feature>
<evidence type="ECO:0000256" key="2">
    <source>
        <dbReference type="SAM" id="SignalP"/>
    </source>
</evidence>
<proteinExistence type="predicted"/>
<comment type="caution">
    <text evidence="3">The sequence shown here is derived from an EMBL/GenBank/DDBJ whole genome shotgun (WGS) entry which is preliminary data.</text>
</comment>
<keyword evidence="4" id="KW-1185">Reference proteome</keyword>
<sequence length="459" mass="52916">MIYPWKVLSSWAPFKIDALGLVTLLGADEVNTSVGRLAPSYWMEFMPLLAGFVFAGDRFRSKQASFTLYNVSSGIVTGNIASWFTRWMQTQDFERSRSLVYWEVQAIPRKSWGNFIVAVIISFAVTGLLIAMTILASDWYGFANATALVFLTAVRSYLLQSHRNAIDREVKAARPLPTTFAGALEEWEKNIKNDRSAPKPEKDSRKWRPELVKVLIDLPDSRLVTMFMPEHLIRPVFVTDTTPSSPWVYRLAQWVGWVAFCVHIVTLGMAQLATQLYVVVIMVLSTVLICYGFGCDDSTLYKWWHQARYGDAPSSYSCWVGTYLRATVSEWPSDFEFVRGKDGAWSRRLASDFLKREQRSTARQDLYAWLDLSPEEMRSMSDWHLLPHRRDHDDSWWTDFAAKRLLVQRNPLDISLLKEQKEHHSRMGERKDEDLDCRFSQCGDMEKGNSNNHSSIRCR</sequence>
<keyword evidence="1" id="KW-1133">Transmembrane helix</keyword>
<dbReference type="AlphaFoldDB" id="A0A9P3F572"/>
<feature type="transmembrane region" description="Helical" evidence="1">
    <location>
        <begin position="251"/>
        <end position="270"/>
    </location>
</feature>
<dbReference type="GeneID" id="66937659"/>
<feature type="transmembrane region" description="Helical" evidence="1">
    <location>
        <begin position="115"/>
        <end position="135"/>
    </location>
</feature>
<dbReference type="EMBL" id="BOPL01000009">
    <property type="protein sequence ID" value="GIK05564.1"/>
    <property type="molecule type" value="Genomic_DNA"/>
</dbReference>
<dbReference type="Proteomes" id="UP000710440">
    <property type="component" value="Unassembled WGS sequence"/>
</dbReference>
<feature type="chain" id="PRO_5040322749" evidence="2">
    <location>
        <begin position="19"/>
        <end position="459"/>
    </location>
</feature>
<accession>A0A9P3F572</accession>